<sequence>MAPPTCRAALSCAAAVRICSLLLLWLAIFGAPTATAQAQTAPSNLPPCGLNCLLEAIPGSGCSFGDTNCQCSSSVLQDKINACLVVNCTMQGRLDMARSTAAVCGLSNESQSTRVIIAVSFFFVGTAVFVMLRTFSKIMTRTLYAEDHIITLAVTLAMAPFVCVLYMAVLGFGSHLWSLKDGALLQILRLFYVSEIVYVVVLALIKVSIVTMYLRIFWAYRPFYIACYVVLTFILVSSSIITVLTILSCQPVQFFWDRDIIGGHCLDITALAYANSGLAVLHDLIIIVLPIFMLWNLQMTRKKKVFIGVMFALGGIGLVATIVRLQTLRDFGSTPDPSWTYVPVVYWTSVELAAGIIASCLPAVRILLERFFKFFALSAAASEPSTFIRLQRQRRPSRKGSAQAAEHWTDDAVGESILISSKNSASAASSVVRDAEPAGSRRGERSGQG</sequence>
<keyword evidence="6" id="KW-0325">Glycoprotein</keyword>
<evidence type="ECO:0000313" key="20">
    <source>
        <dbReference type="Proteomes" id="UP001600888"/>
    </source>
</evidence>
<keyword evidence="9 16" id="KW-1133">Transmembrane helix</keyword>
<feature type="transmembrane region" description="Helical" evidence="16">
    <location>
        <begin position="268"/>
        <end position="293"/>
    </location>
</feature>
<feature type="signal peptide" evidence="17">
    <location>
        <begin position="1"/>
        <end position="38"/>
    </location>
</feature>
<feature type="chain" id="PRO_5045324864" description="CFEM domain-containing protein" evidence="17">
    <location>
        <begin position="39"/>
        <end position="449"/>
    </location>
</feature>
<keyword evidence="7 16" id="KW-0812">Transmembrane</keyword>
<protein>
    <recommendedName>
        <fullName evidence="18">CFEM domain-containing protein</fullName>
    </recommendedName>
</protein>
<dbReference type="Pfam" id="PF20684">
    <property type="entry name" value="Fung_rhodopsin"/>
    <property type="match status" value="1"/>
</dbReference>
<keyword evidence="6" id="KW-0336">GPI-anchor</keyword>
<keyword evidence="14" id="KW-0479">Metal-binding</keyword>
<dbReference type="Pfam" id="PF05730">
    <property type="entry name" value="CFEM"/>
    <property type="match status" value="1"/>
</dbReference>
<feature type="disulfide bond" evidence="14">
    <location>
        <begin position="62"/>
        <end position="69"/>
    </location>
</feature>
<organism evidence="19 20">
    <name type="scientific">Diaporthe vaccinii</name>
    <dbReference type="NCBI Taxonomy" id="105482"/>
    <lineage>
        <taxon>Eukaryota</taxon>
        <taxon>Fungi</taxon>
        <taxon>Dikarya</taxon>
        <taxon>Ascomycota</taxon>
        <taxon>Pezizomycotina</taxon>
        <taxon>Sordariomycetes</taxon>
        <taxon>Sordariomycetidae</taxon>
        <taxon>Diaporthales</taxon>
        <taxon>Diaporthaceae</taxon>
        <taxon>Diaporthe</taxon>
        <taxon>Diaporthe eres species complex</taxon>
    </lineage>
</organism>
<dbReference type="PROSITE" id="PS52012">
    <property type="entry name" value="CFEM"/>
    <property type="match status" value="1"/>
</dbReference>
<keyword evidence="12" id="KW-0449">Lipoprotein</keyword>
<gene>
    <name evidence="19" type="ORF">FJTKL_06167</name>
</gene>
<evidence type="ECO:0000256" key="14">
    <source>
        <dbReference type="PROSITE-ProRule" id="PRU01356"/>
    </source>
</evidence>
<dbReference type="InterPro" id="IPR049326">
    <property type="entry name" value="Rhodopsin_dom_fungi"/>
</dbReference>
<evidence type="ECO:0000256" key="17">
    <source>
        <dbReference type="SAM" id="SignalP"/>
    </source>
</evidence>
<evidence type="ECO:0000259" key="18">
    <source>
        <dbReference type="PROSITE" id="PS52012"/>
    </source>
</evidence>
<dbReference type="InterPro" id="IPR008427">
    <property type="entry name" value="Extracellular_membr_CFEM_dom"/>
</dbReference>
<dbReference type="PANTHER" id="PTHR33048:SF131">
    <property type="entry name" value="INTEGRAL MEMBRANE PROTEIN"/>
    <property type="match status" value="1"/>
</dbReference>
<feature type="domain" description="CFEM" evidence="18">
    <location>
        <begin position="20"/>
        <end position="130"/>
    </location>
</feature>
<feature type="binding site" description="axial binding residue" evidence="14">
    <location>
        <position position="66"/>
    </location>
    <ligand>
        <name>heme</name>
        <dbReference type="ChEBI" id="CHEBI:30413"/>
    </ligand>
    <ligandPart>
        <name>Fe</name>
        <dbReference type="ChEBI" id="CHEBI:18248"/>
    </ligandPart>
</feature>
<feature type="disulfide bond" evidence="14">
    <location>
        <begin position="71"/>
        <end position="104"/>
    </location>
</feature>
<keyword evidence="5" id="KW-0964">Secreted</keyword>
<feature type="disulfide bond" evidence="14">
    <location>
        <begin position="52"/>
        <end position="83"/>
    </location>
</feature>
<dbReference type="InterPro" id="IPR052337">
    <property type="entry name" value="SAT4-like"/>
</dbReference>
<feature type="disulfide bond" evidence="14">
    <location>
        <begin position="48"/>
        <end position="88"/>
    </location>
</feature>
<name>A0ABR4EXN7_9PEZI</name>
<feature type="transmembrane region" description="Helical" evidence="16">
    <location>
        <begin position="148"/>
        <end position="170"/>
    </location>
</feature>
<evidence type="ECO:0000256" key="8">
    <source>
        <dbReference type="ARBA" id="ARBA00022729"/>
    </source>
</evidence>
<evidence type="ECO:0000256" key="4">
    <source>
        <dbReference type="ARBA" id="ARBA00010031"/>
    </source>
</evidence>
<comment type="similarity">
    <text evidence="4">Belongs to the RBT5 family.</text>
</comment>
<dbReference type="PANTHER" id="PTHR33048">
    <property type="entry name" value="PTH11-LIKE INTEGRAL MEMBRANE PROTEIN (AFU_ORTHOLOGUE AFUA_5G11245)"/>
    <property type="match status" value="1"/>
</dbReference>
<comment type="similarity">
    <text evidence="13">Belongs to the SAT4 family.</text>
</comment>
<proteinExistence type="inferred from homology"/>
<evidence type="ECO:0000256" key="12">
    <source>
        <dbReference type="ARBA" id="ARBA00023288"/>
    </source>
</evidence>
<keyword evidence="20" id="KW-1185">Reference proteome</keyword>
<accession>A0ABR4EXN7</accession>
<feature type="compositionally biased region" description="Basic and acidic residues" evidence="15">
    <location>
        <begin position="433"/>
        <end position="449"/>
    </location>
</feature>
<evidence type="ECO:0000256" key="2">
    <source>
        <dbReference type="ARBA" id="ARBA00004589"/>
    </source>
</evidence>
<feature type="transmembrane region" description="Helical" evidence="16">
    <location>
        <begin position="115"/>
        <end position="136"/>
    </location>
</feature>
<reference evidence="19 20" key="1">
    <citation type="submission" date="2024-03" db="EMBL/GenBank/DDBJ databases">
        <title>A high-quality draft genome sequence of Diaporthe vaccinii, a causative agent of upright dieback and viscid rot disease in cranberry plants.</title>
        <authorList>
            <person name="Sarrasin M."/>
            <person name="Lang B.F."/>
            <person name="Burger G."/>
        </authorList>
    </citation>
    <scope>NUCLEOTIDE SEQUENCE [LARGE SCALE GENOMIC DNA]</scope>
    <source>
        <strain evidence="19 20">IS7</strain>
    </source>
</reference>
<evidence type="ECO:0000256" key="13">
    <source>
        <dbReference type="ARBA" id="ARBA00038359"/>
    </source>
</evidence>
<dbReference type="EMBL" id="JBAWTH010000021">
    <property type="protein sequence ID" value="KAL2287172.1"/>
    <property type="molecule type" value="Genomic_DNA"/>
</dbReference>
<evidence type="ECO:0000313" key="19">
    <source>
        <dbReference type="EMBL" id="KAL2287172.1"/>
    </source>
</evidence>
<evidence type="ECO:0000256" key="7">
    <source>
        <dbReference type="ARBA" id="ARBA00022692"/>
    </source>
</evidence>
<evidence type="ECO:0000256" key="11">
    <source>
        <dbReference type="ARBA" id="ARBA00023157"/>
    </source>
</evidence>
<feature type="region of interest" description="Disordered" evidence="15">
    <location>
        <begin position="422"/>
        <end position="449"/>
    </location>
</feature>
<evidence type="ECO:0000256" key="15">
    <source>
        <dbReference type="SAM" id="MobiDB-lite"/>
    </source>
</evidence>
<dbReference type="SMART" id="SM00747">
    <property type="entry name" value="CFEM"/>
    <property type="match status" value="1"/>
</dbReference>
<evidence type="ECO:0000256" key="3">
    <source>
        <dbReference type="ARBA" id="ARBA00004613"/>
    </source>
</evidence>
<keyword evidence="14" id="KW-0349">Heme</keyword>
<feature type="transmembrane region" description="Helical" evidence="16">
    <location>
        <begin position="190"/>
        <end position="214"/>
    </location>
</feature>
<comment type="caution">
    <text evidence="19">The sequence shown here is derived from an EMBL/GenBank/DDBJ whole genome shotgun (WGS) entry which is preliminary data.</text>
</comment>
<feature type="transmembrane region" description="Helical" evidence="16">
    <location>
        <begin position="305"/>
        <end position="325"/>
    </location>
</feature>
<evidence type="ECO:0000256" key="9">
    <source>
        <dbReference type="ARBA" id="ARBA00022989"/>
    </source>
</evidence>
<keyword evidence="8 17" id="KW-0732">Signal</keyword>
<evidence type="ECO:0000256" key="1">
    <source>
        <dbReference type="ARBA" id="ARBA00004141"/>
    </source>
</evidence>
<keyword evidence="10 16" id="KW-0472">Membrane</keyword>
<keyword evidence="14" id="KW-0408">Iron</keyword>
<feature type="transmembrane region" description="Helical" evidence="16">
    <location>
        <begin position="226"/>
        <end position="248"/>
    </location>
</feature>
<evidence type="ECO:0000256" key="6">
    <source>
        <dbReference type="ARBA" id="ARBA00022622"/>
    </source>
</evidence>
<comment type="subcellular location">
    <subcellularLocation>
        <location evidence="2">Membrane</location>
        <topology evidence="2">Lipid-anchor</topology>
        <topology evidence="2">GPI-anchor</topology>
    </subcellularLocation>
    <subcellularLocation>
        <location evidence="1">Membrane</location>
        <topology evidence="1">Multi-pass membrane protein</topology>
    </subcellularLocation>
    <subcellularLocation>
        <location evidence="3">Secreted</location>
    </subcellularLocation>
</comment>
<dbReference type="Proteomes" id="UP001600888">
    <property type="component" value="Unassembled WGS sequence"/>
</dbReference>
<keyword evidence="11 14" id="KW-1015">Disulfide bond</keyword>
<evidence type="ECO:0000256" key="16">
    <source>
        <dbReference type="SAM" id="Phobius"/>
    </source>
</evidence>
<evidence type="ECO:0000256" key="5">
    <source>
        <dbReference type="ARBA" id="ARBA00022525"/>
    </source>
</evidence>
<evidence type="ECO:0000256" key="10">
    <source>
        <dbReference type="ARBA" id="ARBA00023136"/>
    </source>
</evidence>
<feature type="transmembrane region" description="Helical" evidence="16">
    <location>
        <begin position="345"/>
        <end position="368"/>
    </location>
</feature>